<dbReference type="Proteomes" id="UP000006038">
    <property type="component" value="Unassembled WGS sequence"/>
</dbReference>
<evidence type="ECO:0000313" key="2">
    <source>
        <dbReference type="EnsemblPlants" id="OB02G12970.1"/>
    </source>
</evidence>
<reference evidence="2" key="1">
    <citation type="submission" date="2013-04" db="UniProtKB">
        <authorList>
            <consortium name="EnsemblPlants"/>
        </authorList>
    </citation>
    <scope>IDENTIFICATION</scope>
</reference>
<accession>J3L9I0</accession>
<evidence type="ECO:0000313" key="3">
    <source>
        <dbReference type="Proteomes" id="UP000006038"/>
    </source>
</evidence>
<sequence length="103" mass="12016">MGHGKEAKTRPDPRVDIQEKGEIFFFYRPKVGKHEARSPDDVQRMYVVLRPEAAADGRAVEEKQAPDSGKEAAARRRRRRRRRPWQGGHDRSRVADRFSLETF</sequence>
<dbReference type="HOGENOM" id="CLU_2267901_0_0_1"/>
<proteinExistence type="predicted"/>
<evidence type="ECO:0000256" key="1">
    <source>
        <dbReference type="SAM" id="MobiDB-lite"/>
    </source>
</evidence>
<dbReference type="AlphaFoldDB" id="J3L9I0"/>
<dbReference type="STRING" id="4533.J3L9I0"/>
<dbReference type="Gramene" id="OB02G12970.1">
    <property type="protein sequence ID" value="OB02G12970.1"/>
    <property type="gene ID" value="OB02G12970"/>
</dbReference>
<keyword evidence="3" id="KW-1185">Reference proteome</keyword>
<feature type="compositionally biased region" description="Basic and acidic residues" evidence="1">
    <location>
        <begin position="88"/>
        <end position="103"/>
    </location>
</feature>
<protein>
    <submittedName>
        <fullName evidence="2">Uncharacterized protein</fullName>
    </submittedName>
</protein>
<name>J3L9I0_ORYBR</name>
<feature type="region of interest" description="Disordered" evidence="1">
    <location>
        <begin position="53"/>
        <end position="103"/>
    </location>
</feature>
<dbReference type="PANTHER" id="PTHR34776">
    <property type="entry name" value="F17F16.3 PROTEIN"/>
    <property type="match status" value="1"/>
</dbReference>
<dbReference type="PANTHER" id="PTHR34776:SF1">
    <property type="entry name" value="F17F16.3 PROTEIN"/>
    <property type="match status" value="1"/>
</dbReference>
<feature type="compositionally biased region" description="Basic residues" evidence="1">
    <location>
        <begin position="75"/>
        <end position="84"/>
    </location>
</feature>
<feature type="compositionally biased region" description="Basic and acidic residues" evidence="1">
    <location>
        <begin position="53"/>
        <end position="74"/>
    </location>
</feature>
<organism evidence="2">
    <name type="scientific">Oryza brachyantha</name>
    <name type="common">malo sina</name>
    <dbReference type="NCBI Taxonomy" id="4533"/>
    <lineage>
        <taxon>Eukaryota</taxon>
        <taxon>Viridiplantae</taxon>
        <taxon>Streptophyta</taxon>
        <taxon>Embryophyta</taxon>
        <taxon>Tracheophyta</taxon>
        <taxon>Spermatophyta</taxon>
        <taxon>Magnoliopsida</taxon>
        <taxon>Liliopsida</taxon>
        <taxon>Poales</taxon>
        <taxon>Poaceae</taxon>
        <taxon>BOP clade</taxon>
        <taxon>Oryzoideae</taxon>
        <taxon>Oryzeae</taxon>
        <taxon>Oryzinae</taxon>
        <taxon>Oryza</taxon>
    </lineage>
</organism>
<dbReference type="EnsemblPlants" id="OB02G12970.1">
    <property type="protein sequence ID" value="OB02G12970.1"/>
    <property type="gene ID" value="OB02G12970"/>
</dbReference>